<feature type="domain" description="T-SNARE coiled-coil homology" evidence="10">
    <location>
        <begin position="248"/>
        <end position="310"/>
    </location>
</feature>
<evidence type="ECO:0000256" key="7">
    <source>
        <dbReference type="ARBA" id="ARBA00023136"/>
    </source>
</evidence>
<proteinExistence type="inferred from homology"/>
<dbReference type="GO" id="GO:0048278">
    <property type="term" value="P:vesicle docking"/>
    <property type="evidence" value="ECO:0007669"/>
    <property type="project" value="TreeGrafter"/>
</dbReference>
<dbReference type="PANTHER" id="PTHR19957:SF3">
    <property type="entry name" value="SYNTAXIN-5"/>
    <property type="match status" value="1"/>
</dbReference>
<keyword evidence="4 9" id="KW-0812">Transmembrane</keyword>
<dbReference type="PROSITE" id="PS50192">
    <property type="entry name" value="T_SNARE"/>
    <property type="match status" value="1"/>
</dbReference>
<evidence type="ECO:0000256" key="3">
    <source>
        <dbReference type="ARBA" id="ARBA00022448"/>
    </source>
</evidence>
<evidence type="ECO:0000259" key="10">
    <source>
        <dbReference type="PROSITE" id="PS50192"/>
    </source>
</evidence>
<gene>
    <name evidence="11" type="ORF">JVT61DRAFT_5402</name>
</gene>
<evidence type="ECO:0000313" key="11">
    <source>
        <dbReference type="EMBL" id="KAG6381007.1"/>
    </source>
</evidence>
<dbReference type="AlphaFoldDB" id="A0A8I2Z2B1"/>
<evidence type="ECO:0000256" key="4">
    <source>
        <dbReference type="ARBA" id="ARBA00022692"/>
    </source>
</evidence>
<sequence>MAIQDRTNEFRTCVDSIRNRSALPQRTAEAKQRLLQSHVKGTSRTEFSRMASSIGKDISSTTIKLGKLAHLAKRKTLFDDRPVEISELTYIIKQDIANINRQIAALQSFLKQHNAQGGSRSSEGKQIDEHNHNIVMMLQSKLANTSISFKDVLEVRTQNMKESKDRTEQFMYSTTAAAHQAPQNSLLLNGRHDPMGDGSRDRPSSKGKGRPAQNSDVLAMDLDAAEGGAAAYGGNSAFSQMQLVEQQDSYIQSRSTAIESIESTIAELGQIFTQLAHMVAEQRETVQRIDADTLDIASNVSGAQRELLKYYASISSNRWLMLKVFGVLIVFFLVFILFHKADVERHAANHYLLD</sequence>
<dbReference type="GO" id="GO:0006886">
    <property type="term" value="P:intracellular protein transport"/>
    <property type="evidence" value="ECO:0007669"/>
    <property type="project" value="TreeGrafter"/>
</dbReference>
<dbReference type="Pfam" id="PF11416">
    <property type="entry name" value="Syntaxin-5_N"/>
    <property type="match status" value="1"/>
</dbReference>
<evidence type="ECO:0000256" key="6">
    <source>
        <dbReference type="ARBA" id="ARBA00023054"/>
    </source>
</evidence>
<evidence type="ECO:0000256" key="1">
    <source>
        <dbReference type="ARBA" id="ARBA00004211"/>
    </source>
</evidence>
<dbReference type="Proteomes" id="UP000683000">
    <property type="component" value="Unassembled WGS sequence"/>
</dbReference>
<feature type="compositionally biased region" description="Basic and acidic residues" evidence="8">
    <location>
        <begin position="190"/>
        <end position="204"/>
    </location>
</feature>
<dbReference type="SMART" id="SM00397">
    <property type="entry name" value="t_SNARE"/>
    <property type="match status" value="1"/>
</dbReference>
<comment type="similarity">
    <text evidence="2">Belongs to the syntaxin family.</text>
</comment>
<dbReference type="InterPro" id="IPR010989">
    <property type="entry name" value="SNARE"/>
</dbReference>
<accession>A0A8I2Z2B1</accession>
<dbReference type="InterPro" id="IPR000727">
    <property type="entry name" value="T_SNARE_dom"/>
</dbReference>
<dbReference type="EMBL" id="JAGFBS010000002">
    <property type="protein sequence ID" value="KAG6381007.1"/>
    <property type="molecule type" value="Genomic_DNA"/>
</dbReference>
<keyword evidence="7 9" id="KW-0472">Membrane</keyword>
<dbReference type="GO" id="GO:0000139">
    <property type="term" value="C:Golgi membrane"/>
    <property type="evidence" value="ECO:0007669"/>
    <property type="project" value="TreeGrafter"/>
</dbReference>
<comment type="caution">
    <text evidence="11">The sequence shown here is derived from an EMBL/GenBank/DDBJ whole genome shotgun (WGS) entry which is preliminary data.</text>
</comment>
<dbReference type="GO" id="GO:0000149">
    <property type="term" value="F:SNARE binding"/>
    <property type="evidence" value="ECO:0007669"/>
    <property type="project" value="TreeGrafter"/>
</dbReference>
<dbReference type="GO" id="GO:0005484">
    <property type="term" value="F:SNAP receptor activity"/>
    <property type="evidence" value="ECO:0007669"/>
    <property type="project" value="TreeGrafter"/>
</dbReference>
<protein>
    <submittedName>
        <fullName evidence="11">t-SNARE</fullName>
    </submittedName>
</protein>
<feature type="region of interest" description="Disordered" evidence="8">
    <location>
        <begin position="179"/>
        <end position="214"/>
    </location>
</feature>
<keyword evidence="12" id="KW-1185">Reference proteome</keyword>
<dbReference type="OrthoDB" id="421009at2759"/>
<evidence type="ECO:0000256" key="5">
    <source>
        <dbReference type="ARBA" id="ARBA00022989"/>
    </source>
</evidence>
<dbReference type="GO" id="GO:0006888">
    <property type="term" value="P:endoplasmic reticulum to Golgi vesicle-mediated transport"/>
    <property type="evidence" value="ECO:0007669"/>
    <property type="project" value="TreeGrafter"/>
</dbReference>
<dbReference type="CDD" id="cd15844">
    <property type="entry name" value="SNARE_syntaxin5"/>
    <property type="match status" value="1"/>
</dbReference>
<organism evidence="11 12">
    <name type="scientific">Boletus reticuloceps</name>
    <dbReference type="NCBI Taxonomy" id="495285"/>
    <lineage>
        <taxon>Eukaryota</taxon>
        <taxon>Fungi</taxon>
        <taxon>Dikarya</taxon>
        <taxon>Basidiomycota</taxon>
        <taxon>Agaricomycotina</taxon>
        <taxon>Agaricomycetes</taxon>
        <taxon>Agaricomycetidae</taxon>
        <taxon>Boletales</taxon>
        <taxon>Boletineae</taxon>
        <taxon>Boletaceae</taxon>
        <taxon>Boletoideae</taxon>
        <taxon>Boletus</taxon>
    </lineage>
</organism>
<evidence type="ECO:0000256" key="2">
    <source>
        <dbReference type="ARBA" id="ARBA00009063"/>
    </source>
</evidence>
<dbReference type="GO" id="GO:0031201">
    <property type="term" value="C:SNARE complex"/>
    <property type="evidence" value="ECO:0007669"/>
    <property type="project" value="TreeGrafter"/>
</dbReference>
<reference evidence="11" key="1">
    <citation type="submission" date="2021-03" db="EMBL/GenBank/DDBJ databases">
        <title>Evolutionary innovations through gain and loss of genes in the ectomycorrhizal Boletales.</title>
        <authorList>
            <person name="Wu G."/>
            <person name="Miyauchi S."/>
            <person name="Morin E."/>
            <person name="Yang Z.-L."/>
            <person name="Xu J."/>
            <person name="Martin F.M."/>
        </authorList>
    </citation>
    <scope>NUCLEOTIDE SEQUENCE</scope>
    <source>
        <strain evidence="11">BR01</strain>
    </source>
</reference>
<feature type="transmembrane region" description="Helical" evidence="9">
    <location>
        <begin position="319"/>
        <end position="338"/>
    </location>
</feature>
<dbReference type="Gene3D" id="1.20.58.70">
    <property type="match status" value="1"/>
</dbReference>
<keyword evidence="6" id="KW-0175">Coiled coil</keyword>
<dbReference type="InterPro" id="IPR045242">
    <property type="entry name" value="Syntaxin"/>
</dbReference>
<dbReference type="SUPFAM" id="SSF47661">
    <property type="entry name" value="t-snare proteins"/>
    <property type="match status" value="1"/>
</dbReference>
<dbReference type="Pfam" id="PF05739">
    <property type="entry name" value="SNARE"/>
    <property type="match status" value="1"/>
</dbReference>
<dbReference type="InterPro" id="IPR021538">
    <property type="entry name" value="Syntaxin-5_N"/>
</dbReference>
<keyword evidence="3" id="KW-0813">Transport</keyword>
<comment type="subcellular location">
    <subcellularLocation>
        <location evidence="1">Membrane</location>
        <topology evidence="1">Single-pass type IV membrane protein</topology>
    </subcellularLocation>
</comment>
<evidence type="ECO:0000256" key="8">
    <source>
        <dbReference type="SAM" id="MobiDB-lite"/>
    </source>
</evidence>
<dbReference type="PANTHER" id="PTHR19957">
    <property type="entry name" value="SYNTAXIN"/>
    <property type="match status" value="1"/>
</dbReference>
<name>A0A8I2Z2B1_9AGAM</name>
<evidence type="ECO:0000256" key="9">
    <source>
        <dbReference type="SAM" id="Phobius"/>
    </source>
</evidence>
<dbReference type="GO" id="GO:0006906">
    <property type="term" value="P:vesicle fusion"/>
    <property type="evidence" value="ECO:0007669"/>
    <property type="project" value="TreeGrafter"/>
</dbReference>
<evidence type="ECO:0000313" key="12">
    <source>
        <dbReference type="Proteomes" id="UP000683000"/>
    </source>
</evidence>
<keyword evidence="5 9" id="KW-1133">Transmembrane helix</keyword>